<dbReference type="PANTHER" id="PTHR10775">
    <property type="entry name" value="OS08G0208400 PROTEIN"/>
    <property type="match status" value="1"/>
</dbReference>
<evidence type="ECO:0000313" key="2">
    <source>
        <dbReference type="RefSeq" id="XP_016513077.1"/>
    </source>
</evidence>
<dbReference type="OMA" id="PMATENP"/>
<sequence length="728" mass="84400">MDKLTKLAHFIPVVTTYSAEQLAQLKDFWCPALVSFFAFAKGNWGRREISLRVLPIRPDISELAERGDFKMDFAYHRWMYNRTYPNRSGLREEFIEGVAEFMAKAKILHEFLSEGMIRCPCVKCKGAKLLQPDVVKIHLYKKGFMKNYYVKTIHGEDVASVGDLDFQNFFSSEGSPLAENNFENSRSNEMVRDAFVMHPRAQSEPNDDAKRFYEQLKEASRPLYEGSMHSKLSVAVRLLSIKSDSSISQAGMDSIIGLMNELNMNKIDLPKDFYTAKKLVSKLGLSSERIDCCEKGCMLFYKDDASLKNYKFCNQPHYKEVINSKKKKVPVKAMHYLPLIPRLKRRPPGILCHPSDGEACKYFDRVFPDFANEPRNIRLGLCADGFTPFSVSAAPYSCWPVFVTPLNLPPELCMTSPYLFLTCIVPGPRNLKILIDVYLQPLIDELKLLWHEGVETYDISTKQNFRLRAALMWTINNFSAYGILSGWSTAGKLACPTCMKDTKAFTLKHGGKNTWFDYHRRFLPRDHEFRRNTSAFMKNQTDYEEPPSVLSPEEIWNRVRSIPKVTESPMSNKIPGYGVTHNWTKQSIFWELPYWKYNLLRHNLDVMHIEKFFFDNLFNTVMDVNNKTKDNLKARMDSKEYCRRSELYLTYLNNKIQKPKSSYTFTLDERREICDWVKNLRMPDGYASNISRCVDMKEGKLISVKSHDCHIFLESLMHVALKALPDRI</sequence>
<proteinExistence type="predicted"/>
<dbReference type="InterPro" id="IPR029480">
    <property type="entry name" value="Transpos_assoc"/>
</dbReference>
<dbReference type="Pfam" id="PF02992">
    <property type="entry name" value="Transposase_21"/>
    <property type="match status" value="1"/>
</dbReference>
<protein>
    <recommendedName>
        <fullName evidence="1">Transposase-associated domain-containing protein</fullName>
    </recommendedName>
</protein>
<accession>A0A1S4DI87</accession>
<dbReference type="AlphaFoldDB" id="A0A1S4DI87"/>
<dbReference type="PANTHER" id="PTHR10775:SF193">
    <property type="entry name" value="DUF4216 DOMAIN-CONTAINING PROTEIN"/>
    <property type="match status" value="1"/>
</dbReference>
<dbReference type="RefSeq" id="XP_016513077.1">
    <property type="nucleotide sequence ID" value="XM_016657591.1"/>
</dbReference>
<dbReference type="OrthoDB" id="1287855at2759"/>
<reference evidence="2" key="1">
    <citation type="submission" date="2025-08" db="UniProtKB">
        <authorList>
            <consortium name="RefSeq"/>
        </authorList>
    </citation>
    <scope>IDENTIFICATION</scope>
</reference>
<organism evidence="2">
    <name type="scientific">Nicotiana tabacum</name>
    <name type="common">Common tobacco</name>
    <dbReference type="NCBI Taxonomy" id="4097"/>
    <lineage>
        <taxon>Eukaryota</taxon>
        <taxon>Viridiplantae</taxon>
        <taxon>Streptophyta</taxon>
        <taxon>Embryophyta</taxon>
        <taxon>Tracheophyta</taxon>
        <taxon>Spermatophyta</taxon>
        <taxon>Magnoliopsida</taxon>
        <taxon>eudicotyledons</taxon>
        <taxon>Gunneridae</taxon>
        <taxon>Pentapetalae</taxon>
        <taxon>asterids</taxon>
        <taxon>lamiids</taxon>
        <taxon>Solanales</taxon>
        <taxon>Solanaceae</taxon>
        <taxon>Nicotianoideae</taxon>
        <taxon>Nicotianeae</taxon>
        <taxon>Nicotiana</taxon>
    </lineage>
</organism>
<feature type="domain" description="Transposase-associated" evidence="1">
    <location>
        <begin position="77"/>
        <end position="156"/>
    </location>
</feature>
<dbReference type="InterPro" id="IPR004242">
    <property type="entry name" value="Transposase_21"/>
</dbReference>
<gene>
    <name evidence="2" type="primary">LOC107830110</name>
</gene>
<dbReference type="PaxDb" id="4097-A0A1S4DI87"/>
<dbReference type="Pfam" id="PF13963">
    <property type="entry name" value="Transpos_assoc"/>
    <property type="match status" value="1"/>
</dbReference>
<dbReference type="KEGG" id="nta:107830110"/>
<evidence type="ECO:0000259" key="1">
    <source>
        <dbReference type="Pfam" id="PF13963"/>
    </source>
</evidence>
<name>A0A1S4DI87_TOBAC</name>